<protein>
    <recommendedName>
        <fullName evidence="3">RNase H type-1 domain-containing protein</fullName>
    </recommendedName>
</protein>
<organism evidence="1 2">
    <name type="scientific">Linum trigynum</name>
    <dbReference type="NCBI Taxonomy" id="586398"/>
    <lineage>
        <taxon>Eukaryota</taxon>
        <taxon>Viridiplantae</taxon>
        <taxon>Streptophyta</taxon>
        <taxon>Embryophyta</taxon>
        <taxon>Tracheophyta</taxon>
        <taxon>Spermatophyta</taxon>
        <taxon>Magnoliopsida</taxon>
        <taxon>eudicotyledons</taxon>
        <taxon>Gunneridae</taxon>
        <taxon>Pentapetalae</taxon>
        <taxon>rosids</taxon>
        <taxon>fabids</taxon>
        <taxon>Malpighiales</taxon>
        <taxon>Linaceae</taxon>
        <taxon>Linum</taxon>
    </lineage>
</organism>
<name>A0AAV2DMN7_9ROSI</name>
<evidence type="ECO:0000313" key="1">
    <source>
        <dbReference type="EMBL" id="CAL1375233.1"/>
    </source>
</evidence>
<dbReference type="Proteomes" id="UP001497516">
    <property type="component" value="Chromosome 3"/>
</dbReference>
<proteinExistence type="predicted"/>
<dbReference type="EMBL" id="OZ034816">
    <property type="protein sequence ID" value="CAL1375233.1"/>
    <property type="molecule type" value="Genomic_DNA"/>
</dbReference>
<gene>
    <name evidence="1" type="ORF">LTRI10_LOCUS17046</name>
</gene>
<evidence type="ECO:0000313" key="2">
    <source>
        <dbReference type="Proteomes" id="UP001497516"/>
    </source>
</evidence>
<dbReference type="AlphaFoldDB" id="A0AAV2DMN7"/>
<sequence>MLFSHFRLQVAEWDDIPTNRGVCRYSGGSGARGREDVPLGEFVLFVDGATTPGSHGAGGWALKDPTGMVVASSTALYVGISETALVELLAFRDALRWCLAYGWHSMMLLRKIRDGEVANVHRGTLLEEIRYETCSRSFGLFLWVGILTGLPIWW</sequence>
<evidence type="ECO:0008006" key="3">
    <source>
        <dbReference type="Google" id="ProtNLM"/>
    </source>
</evidence>
<accession>A0AAV2DMN7</accession>
<keyword evidence="2" id="KW-1185">Reference proteome</keyword>
<reference evidence="1 2" key="1">
    <citation type="submission" date="2024-04" db="EMBL/GenBank/DDBJ databases">
        <authorList>
            <person name="Fracassetti M."/>
        </authorList>
    </citation>
    <scope>NUCLEOTIDE SEQUENCE [LARGE SCALE GENOMIC DNA]</scope>
</reference>